<protein>
    <submittedName>
        <fullName evidence="2">Ferredoxin</fullName>
    </submittedName>
</protein>
<name>A0A1M6UD00_9BACT</name>
<dbReference type="Pfam" id="PF13370">
    <property type="entry name" value="Fer4_13"/>
    <property type="match status" value="1"/>
</dbReference>
<dbReference type="SUPFAM" id="SSF54862">
    <property type="entry name" value="4Fe-4S ferredoxins"/>
    <property type="match status" value="1"/>
</dbReference>
<evidence type="ECO:0000313" key="3">
    <source>
        <dbReference type="Proteomes" id="UP000184275"/>
    </source>
</evidence>
<dbReference type="AlphaFoldDB" id="A0A1M6UD00"/>
<keyword evidence="3" id="KW-1185">Reference proteome</keyword>
<dbReference type="RefSeq" id="WP_073304202.1">
    <property type="nucleotide sequence ID" value="NZ_FRAW01000013.1"/>
</dbReference>
<accession>A0A1M6UD00</accession>
<evidence type="ECO:0000259" key="1">
    <source>
        <dbReference type="PROSITE" id="PS51379"/>
    </source>
</evidence>
<dbReference type="EMBL" id="FRAW01000013">
    <property type="protein sequence ID" value="SHK67112.1"/>
    <property type="molecule type" value="Genomic_DNA"/>
</dbReference>
<dbReference type="InterPro" id="IPR017896">
    <property type="entry name" value="4Fe4S_Fe-S-bd"/>
</dbReference>
<dbReference type="PROSITE" id="PS51379">
    <property type="entry name" value="4FE4S_FER_2"/>
    <property type="match status" value="1"/>
</dbReference>
<reference evidence="3" key="1">
    <citation type="submission" date="2016-11" db="EMBL/GenBank/DDBJ databases">
        <authorList>
            <person name="Varghese N."/>
            <person name="Submissions S."/>
        </authorList>
    </citation>
    <scope>NUCLEOTIDE SEQUENCE [LARGE SCALE GENOMIC DNA]</scope>
    <source>
        <strain evidence="3">UWOS</strain>
    </source>
</reference>
<gene>
    <name evidence="2" type="ORF">SAMN05720469_11358</name>
</gene>
<dbReference type="Gene3D" id="3.30.70.20">
    <property type="match status" value="1"/>
</dbReference>
<proteinExistence type="predicted"/>
<evidence type="ECO:0000313" key="2">
    <source>
        <dbReference type="EMBL" id="SHK67112.1"/>
    </source>
</evidence>
<sequence>MAIKKVWLDESNGECVSCGACEGTCDAVFSVPEKMQVKEGVDYSKYEDDIKAAAEGCPAQVIKYE</sequence>
<feature type="domain" description="4Fe-4S ferredoxin-type" evidence="1">
    <location>
        <begin position="4"/>
        <end position="34"/>
    </location>
</feature>
<organism evidence="2 3">
    <name type="scientific">Fibrobacter intestinalis</name>
    <dbReference type="NCBI Taxonomy" id="28122"/>
    <lineage>
        <taxon>Bacteria</taxon>
        <taxon>Pseudomonadati</taxon>
        <taxon>Fibrobacterota</taxon>
        <taxon>Fibrobacteria</taxon>
        <taxon>Fibrobacterales</taxon>
        <taxon>Fibrobacteraceae</taxon>
        <taxon>Fibrobacter</taxon>
    </lineage>
</organism>
<dbReference type="Proteomes" id="UP000184275">
    <property type="component" value="Unassembled WGS sequence"/>
</dbReference>